<keyword evidence="3 8" id="KW-0396">Initiation factor</keyword>
<sequence length="601" mass="66490">MSTITELFCRQPRAVELIHGHPEYSSVTEFEGSREECRIALYSKNGSRFAFTQPKYVIVADPNDGSVTKKLELPEVFDLHFSPLGNYLCMWLKPVKDAESGNFNNNVQVYDIQNDAIIGSYSNKSQAGWKPQFTADEKLITRATSNGINFFELTNLNFDKPLHKLKVENYANFELSPGLNPAVAVFTPEKKGLPASVKVYNIPSFSQPICQKTFFKSERCQLRWNSLGTALLALASTDVDSSNKSYYGETNLYLLGIAGAYDSRITLDREGPIHDITWSPSSREFAVVYGFMPATTSFFDARGNNIHTLPPAPRNTILFSPHAKFVLVAGFGNLQGTVDVYDRQNKFAKITTFEAANTSVCHWSPCGRFILTATTAPRLRVDNGLKVWHASGKLIYMKDYKELYSIAWRPQDVSIFPALKKLDEAPAPHESVVAHMASKPQAAAASKPAGAYRPPHARRNGDDAPAAPTSLYQREILSSSSVNNVSSYQAPRQKIIPGAPAPVVQESKAAAKNRKKREAKKNETPEPVAAPVVQEEEKGAVVGGVASLEEKKIRSLLKKLRAIESLKMKQAKGEPLEDTQVLKINNEDTIRGELATLGWSE</sequence>
<dbReference type="PANTHER" id="PTHR13227:SF0">
    <property type="entry name" value="EUKARYOTIC TRANSLATION INITIATION FACTOR 2A"/>
    <property type="match status" value="1"/>
</dbReference>
<keyword evidence="7 8" id="KW-0648">Protein biosynthesis</keyword>
<evidence type="ECO:0000256" key="8">
    <source>
        <dbReference type="PIRNR" id="PIRNR017222"/>
    </source>
</evidence>
<dbReference type="GO" id="GO:0043022">
    <property type="term" value="F:ribosome binding"/>
    <property type="evidence" value="ECO:0007669"/>
    <property type="project" value="UniProtKB-UniRule"/>
</dbReference>
<keyword evidence="6 8" id="KW-0810">Translation regulation</keyword>
<evidence type="ECO:0000256" key="9">
    <source>
        <dbReference type="SAM" id="MobiDB-lite"/>
    </source>
</evidence>
<dbReference type="InterPro" id="IPR015943">
    <property type="entry name" value="WD40/YVTN_repeat-like_dom_sf"/>
</dbReference>
<comment type="similarity">
    <text evidence="1 8">Belongs to the WD repeat EIF2A family.</text>
</comment>
<keyword evidence="5" id="KW-0677">Repeat</keyword>
<reference evidence="12" key="1">
    <citation type="submission" date="2016-05" db="EMBL/GenBank/DDBJ databases">
        <title>Comparative genomics of biotechnologically important yeasts.</title>
        <authorList>
            <consortium name="DOE Joint Genome Institute"/>
            <person name="Riley R."/>
            <person name="Haridas S."/>
            <person name="Wolfe K.H."/>
            <person name="Lopes M.R."/>
            <person name="Hittinger C.T."/>
            <person name="Goker M."/>
            <person name="Salamov A."/>
            <person name="Wisecaver J."/>
            <person name="Long T.M."/>
            <person name="Aerts A.L."/>
            <person name="Barry K."/>
            <person name="Choi C."/>
            <person name="Clum A."/>
            <person name="Coughlan A.Y."/>
            <person name="Deshpande S."/>
            <person name="Douglass A.P."/>
            <person name="Hanson S.J."/>
            <person name="Klenk H.-P."/>
            <person name="Labutti K."/>
            <person name="Lapidus A."/>
            <person name="Lindquist E."/>
            <person name="Lipzen A."/>
            <person name="Meier-Kolthoff J.P."/>
            <person name="Ohm R.A."/>
            <person name="Otillar R.P."/>
            <person name="Pangilinan J."/>
            <person name="Peng Y."/>
            <person name="Rokas A."/>
            <person name="Rosa C.A."/>
            <person name="Scheuner C."/>
            <person name="Sibirny A.A."/>
            <person name="Slot J.C."/>
            <person name="Stielow J.B."/>
            <person name="Sun H."/>
            <person name="Kurtzman C.P."/>
            <person name="Blackwell M."/>
            <person name="Grigoriev I.V."/>
            <person name="Jeffries T.W."/>
        </authorList>
    </citation>
    <scope>NUCLEOTIDE SEQUENCE [LARGE SCALE GENOMIC DNA]</scope>
    <source>
        <strain evidence="12">NRRL Y-12698</strain>
    </source>
</reference>
<keyword evidence="4" id="KW-0853">WD repeat</keyword>
<evidence type="ECO:0000313" key="11">
    <source>
        <dbReference type="EMBL" id="ODQ82178.1"/>
    </source>
</evidence>
<accession>A0A1E3QWW7</accession>
<dbReference type="InterPro" id="IPR011387">
    <property type="entry name" value="TIF2A"/>
</dbReference>
<dbReference type="GO" id="GO:0003743">
    <property type="term" value="F:translation initiation factor activity"/>
    <property type="evidence" value="ECO:0007669"/>
    <property type="project" value="UniProtKB-UniRule"/>
</dbReference>
<dbReference type="EMBL" id="KV454426">
    <property type="protein sequence ID" value="ODQ82178.1"/>
    <property type="molecule type" value="Genomic_DNA"/>
</dbReference>
<dbReference type="GO" id="GO:0022627">
    <property type="term" value="C:cytosolic small ribosomal subunit"/>
    <property type="evidence" value="ECO:0007669"/>
    <property type="project" value="TreeGrafter"/>
</dbReference>
<dbReference type="SUPFAM" id="SSF82171">
    <property type="entry name" value="DPP6 N-terminal domain-like"/>
    <property type="match status" value="1"/>
</dbReference>
<evidence type="ECO:0000256" key="3">
    <source>
        <dbReference type="ARBA" id="ARBA00022540"/>
    </source>
</evidence>
<evidence type="ECO:0000256" key="7">
    <source>
        <dbReference type="ARBA" id="ARBA00022917"/>
    </source>
</evidence>
<feature type="domain" description="Translation initiation factor beta propellor-like" evidence="10">
    <location>
        <begin position="212"/>
        <end position="405"/>
    </location>
</feature>
<dbReference type="GeneID" id="30150021"/>
<proteinExistence type="inferred from homology"/>
<comment type="function">
    <text evidence="8">Functions in the early steps of protein synthesis of a small number of specific mRNAs. Acts by directing the binding of methionyl-tRNAi to 40S ribosomal subunits. In contrast to the eIF-2 complex, it binds methionyl-tRNAi to 40S subunits in a codon-dependent manner, whereas the eIF-2 complex binds methionyl-tRNAi to 40S subunits in a GTP-dependent manner.</text>
</comment>
<dbReference type="STRING" id="984486.A0A1E3QWW7"/>
<dbReference type="GO" id="GO:0017148">
    <property type="term" value="P:negative regulation of translation"/>
    <property type="evidence" value="ECO:0007669"/>
    <property type="project" value="EnsemblFungi"/>
</dbReference>
<evidence type="ECO:0000313" key="12">
    <source>
        <dbReference type="Proteomes" id="UP000094336"/>
    </source>
</evidence>
<feature type="region of interest" description="Disordered" evidence="9">
    <location>
        <begin position="496"/>
        <end position="529"/>
    </location>
</feature>
<dbReference type="Gene3D" id="2.130.10.10">
    <property type="entry name" value="YVTN repeat-like/Quinoprotein amine dehydrogenase"/>
    <property type="match status" value="2"/>
</dbReference>
<evidence type="ECO:0000256" key="4">
    <source>
        <dbReference type="ARBA" id="ARBA00022574"/>
    </source>
</evidence>
<dbReference type="Proteomes" id="UP000094336">
    <property type="component" value="Unassembled WGS sequence"/>
</dbReference>
<name>A0A1E3QWW7_9ASCO</name>
<evidence type="ECO:0000256" key="5">
    <source>
        <dbReference type="ARBA" id="ARBA00022737"/>
    </source>
</evidence>
<dbReference type="Pfam" id="PF08662">
    <property type="entry name" value="eIF2A"/>
    <property type="match status" value="1"/>
</dbReference>
<dbReference type="PANTHER" id="PTHR13227">
    <property type="entry name" value="EUKARYOTIC TRANSLATION INITIATION FACTOR 2A"/>
    <property type="match status" value="1"/>
</dbReference>
<dbReference type="FunFam" id="2.130.10.10:FF:000596">
    <property type="entry name" value="Eukaryotic translation initiation factor 2A"/>
    <property type="match status" value="1"/>
</dbReference>
<protein>
    <recommendedName>
        <fullName evidence="2 8">Eukaryotic translation initiation factor 2A</fullName>
        <shortName evidence="8">eIF-2A</shortName>
    </recommendedName>
</protein>
<dbReference type="RefSeq" id="XP_018987506.1">
    <property type="nucleotide sequence ID" value="XM_019132168.1"/>
</dbReference>
<feature type="region of interest" description="Disordered" evidence="9">
    <location>
        <begin position="439"/>
        <end position="467"/>
    </location>
</feature>
<keyword evidence="12" id="KW-1185">Reference proteome</keyword>
<evidence type="ECO:0000256" key="2">
    <source>
        <dbReference type="ARBA" id="ARBA00013819"/>
    </source>
</evidence>
<dbReference type="GO" id="GO:0003729">
    <property type="term" value="F:mRNA binding"/>
    <property type="evidence" value="ECO:0007669"/>
    <property type="project" value="TreeGrafter"/>
</dbReference>
<evidence type="ECO:0000256" key="6">
    <source>
        <dbReference type="ARBA" id="ARBA00022845"/>
    </source>
</evidence>
<feature type="compositionally biased region" description="Low complexity" evidence="9">
    <location>
        <begin position="439"/>
        <end position="451"/>
    </location>
</feature>
<dbReference type="GO" id="GO:0000049">
    <property type="term" value="F:tRNA binding"/>
    <property type="evidence" value="ECO:0007669"/>
    <property type="project" value="UniProtKB-UniRule"/>
</dbReference>
<evidence type="ECO:0000259" key="10">
    <source>
        <dbReference type="Pfam" id="PF08662"/>
    </source>
</evidence>
<organism evidence="11 12">
    <name type="scientific">Babjeviella inositovora NRRL Y-12698</name>
    <dbReference type="NCBI Taxonomy" id="984486"/>
    <lineage>
        <taxon>Eukaryota</taxon>
        <taxon>Fungi</taxon>
        <taxon>Dikarya</taxon>
        <taxon>Ascomycota</taxon>
        <taxon>Saccharomycotina</taxon>
        <taxon>Pichiomycetes</taxon>
        <taxon>Serinales incertae sedis</taxon>
        <taxon>Babjeviella</taxon>
    </lineage>
</organism>
<dbReference type="InterPro" id="IPR013979">
    <property type="entry name" value="TIF_beta_prop-like"/>
</dbReference>
<evidence type="ECO:0000256" key="1">
    <source>
        <dbReference type="ARBA" id="ARBA00009573"/>
    </source>
</evidence>
<gene>
    <name evidence="11" type="ORF">BABINDRAFT_5182</name>
</gene>
<dbReference type="OrthoDB" id="2194683at2759"/>
<dbReference type="AlphaFoldDB" id="A0A1E3QWW7"/>
<dbReference type="PIRSF" id="PIRSF017222">
    <property type="entry name" value="eIF2A"/>
    <property type="match status" value="1"/>
</dbReference>